<protein>
    <submittedName>
        <fullName evidence="11">HSF-type DNA-binding protein</fullName>
    </submittedName>
</protein>
<evidence type="ECO:0000256" key="8">
    <source>
        <dbReference type="SAM" id="Coils"/>
    </source>
</evidence>
<evidence type="ECO:0000256" key="6">
    <source>
        <dbReference type="ARBA" id="ARBA00023242"/>
    </source>
</evidence>
<evidence type="ECO:0000256" key="5">
    <source>
        <dbReference type="ARBA" id="ARBA00023125"/>
    </source>
</evidence>
<evidence type="ECO:0000313" key="12">
    <source>
        <dbReference type="Proteomes" id="UP001239213"/>
    </source>
</evidence>
<dbReference type="InterPro" id="IPR036388">
    <property type="entry name" value="WH-like_DNA-bd_sf"/>
</dbReference>
<dbReference type="PRINTS" id="PR00056">
    <property type="entry name" value="HSFDOMAIN"/>
</dbReference>
<comment type="caution">
    <text evidence="11">The sequence shown here is derived from an EMBL/GenBank/DDBJ whole genome shotgun (WGS) entry which is preliminary data.</text>
</comment>
<dbReference type="GO" id="GO:0005524">
    <property type="term" value="F:ATP binding"/>
    <property type="evidence" value="ECO:0007669"/>
    <property type="project" value="InterPro"/>
</dbReference>
<feature type="region of interest" description="Disordered" evidence="9">
    <location>
        <begin position="692"/>
        <end position="729"/>
    </location>
</feature>
<dbReference type="InterPro" id="IPR000232">
    <property type="entry name" value="HSF_DNA-bd"/>
</dbReference>
<dbReference type="SMART" id="SM00415">
    <property type="entry name" value="HSF"/>
    <property type="match status" value="1"/>
</dbReference>
<feature type="compositionally biased region" description="Low complexity" evidence="9">
    <location>
        <begin position="295"/>
        <end position="308"/>
    </location>
</feature>
<reference evidence="11" key="1">
    <citation type="submission" date="2016-11" db="EMBL/GenBank/DDBJ databases">
        <title>The genome sequence of Colletotrichum cuscutae.</title>
        <authorList>
            <person name="Baroncelli R."/>
        </authorList>
    </citation>
    <scope>NUCLEOTIDE SEQUENCE</scope>
    <source>
        <strain evidence="11">IMI 304802</strain>
    </source>
</reference>
<comment type="subcellular location">
    <subcellularLocation>
        <location evidence="1">Nucleus</location>
    </subcellularLocation>
</comment>
<dbReference type="FunFam" id="1.10.10.10:FF:000173">
    <property type="entry name" value="Heat shock transcription factor Hsf1"/>
    <property type="match status" value="1"/>
</dbReference>
<feature type="compositionally biased region" description="Polar residues" evidence="9">
    <location>
        <begin position="447"/>
        <end position="464"/>
    </location>
</feature>
<accession>A0AAI9VAP3</accession>
<evidence type="ECO:0000256" key="9">
    <source>
        <dbReference type="SAM" id="MobiDB-lite"/>
    </source>
</evidence>
<dbReference type="Pfam" id="PF00447">
    <property type="entry name" value="HSF_DNA-bind"/>
    <property type="match status" value="1"/>
</dbReference>
<organism evidence="11 12">
    <name type="scientific">Colletotrichum cuscutae</name>
    <dbReference type="NCBI Taxonomy" id="1209917"/>
    <lineage>
        <taxon>Eukaryota</taxon>
        <taxon>Fungi</taxon>
        <taxon>Dikarya</taxon>
        <taxon>Ascomycota</taxon>
        <taxon>Pezizomycotina</taxon>
        <taxon>Sordariomycetes</taxon>
        <taxon>Hypocreomycetidae</taxon>
        <taxon>Glomerellales</taxon>
        <taxon>Glomerellaceae</taxon>
        <taxon>Colletotrichum</taxon>
        <taxon>Colletotrichum acutatum species complex</taxon>
    </lineage>
</organism>
<feature type="compositionally biased region" description="Low complexity" evidence="9">
    <location>
        <begin position="706"/>
        <end position="717"/>
    </location>
</feature>
<dbReference type="GO" id="GO:0003700">
    <property type="term" value="F:DNA-binding transcription factor activity"/>
    <property type="evidence" value="ECO:0007669"/>
    <property type="project" value="InterPro"/>
</dbReference>
<gene>
    <name evidence="11" type="ORF">CCUS01_17083</name>
</gene>
<evidence type="ECO:0000256" key="4">
    <source>
        <dbReference type="ARBA" id="ARBA00022840"/>
    </source>
</evidence>
<feature type="coiled-coil region" evidence="8">
    <location>
        <begin position="126"/>
        <end position="153"/>
    </location>
</feature>
<keyword evidence="12" id="KW-1185">Reference proteome</keyword>
<keyword evidence="3" id="KW-0547">Nucleotide-binding</keyword>
<dbReference type="InterPro" id="IPR038718">
    <property type="entry name" value="SNF2-like_sf"/>
</dbReference>
<sequence length="1345" mass="148335">MSSNPRKRPAPGTIPTMPMPQVGQSFPSPPGDQFLLWGGAADAATGLVDGTGAQAVNSYGLVPGQQQQQQQFVQPTPSPNNAVARRQMNRALVPTGARQNFDSSSDPWSFVGEDSALLQQQQANGNMAETDNIEILEEMARKAMREAQQKRKQIPPFVQKLSSFLDDDKNSELIRWSEKGDSFIVLDEDEFAKKLIPDLFKHNNYASFVRQLNMYGFHKRVGLSDNSMRASERKNKSPSEYSNPFFRRGHPNLLWLINKPKSGNKGKKGAKNAEVEGDSEEDAVNIDDGVTQGFSTASAPASKALPPSGDMPIQKKEMTLIREELAKVREQQRMIMTAIQRIQQDNTALYQQAVVFQSQHDRHQNSINAILNFLANVFRKTLEDQAGPQSVNDLLASIIPNGNSSSSVPQGSVVDLGDYVQAQTSAGNNINIPKRRQALLPPIPNGRANTVSPSPASGSATPQPYNREMGTVTELFDTSPGDHTSPTNYLAQELESNPHESMMKIIHDTNANNSSGIDLPHVVNNTPATMSNDQRNKMLNAMAGRSSATPSTNAPQSSKPSMSASPNPPAPSVTATPDTPPPMPAAPGLSLSPIMGSAAPPPSLQQINFNQEDLAALHRMQEEQAAKLDHLSSMLGPLSPSGRIPGIDENGNVNGYFDGDLDIDQFLNPDAFQGDNAYPGVNFNGDGNDFNFTLDGSGPNNGGGNSNVNGTPSSTGTEEVPRDSFDGITDSPDRGGATVFIIKLSEDEKNAAEGVSLFFFFFMEGGDFLRSNFLRENNLASLDGNENGIYPIYSSNPNSETAWSKALGAAEVSSDNDLSHTIFFAPKTFPTGERYPNFADFTDVRGLLAGVRVESMDRDINKSILKITEAICETGTTEVALRDTDRAQGPRRLSRHGQEAEHHLDIGPCHHETMDDEGNDPRRVILIMAYRSWARKTLMTKEENDKATYSSSFASQSRGFEVLICDEAHRLKERSTVSFEAVSLIAASRSLLLTATPCLNDPKDYLALAEIVWTCRHQILDQEERDFLLESETKGLAPKPEIVKAPIHNSTEKQSWEAGFHHFSSVAILRRSASSAIFRMKGKEHPVSLTSVLPQLRPWSVSIEFETELKSKIEYSMLHLYTPLVMETYDPRPVTAYQLLFLAVRGSPQIQELLSLLCNKVLRPVEGNGNMTKVLVTLQNPFLAFHTEQVLKLLRVPTAVRYGNVDPETDIEVIRSFRSREPGSVQVLLQPYTCGREATGLPWVEIFTFPQRKSVTCFRVPGIERTFDLRVDQEHLDWQRSIIETALRSVEHMARRKHHDRQPQLSRDPATQDHLESLSRADLDRPIAMDPAGPDSNRQVVPINR</sequence>
<evidence type="ECO:0000256" key="1">
    <source>
        <dbReference type="ARBA" id="ARBA00004123"/>
    </source>
</evidence>
<keyword evidence="5 11" id="KW-0238">DNA-binding</keyword>
<keyword evidence="4" id="KW-0067">ATP-binding</keyword>
<dbReference type="PANTHER" id="PTHR10015:SF427">
    <property type="entry name" value="HEAT SHOCK FACTOR PROTEIN"/>
    <property type="match status" value="1"/>
</dbReference>
<feature type="region of interest" description="Disordered" evidence="9">
    <location>
        <begin position="1293"/>
        <end position="1345"/>
    </location>
</feature>
<dbReference type="InterPro" id="IPR027417">
    <property type="entry name" value="P-loop_NTPase"/>
</dbReference>
<keyword evidence="8" id="KW-0175">Coiled coil</keyword>
<dbReference type="GO" id="GO:0005634">
    <property type="term" value="C:nucleus"/>
    <property type="evidence" value="ECO:0007669"/>
    <property type="project" value="UniProtKB-SubCell"/>
</dbReference>
<keyword evidence="6" id="KW-0539">Nucleus</keyword>
<evidence type="ECO:0000259" key="10">
    <source>
        <dbReference type="PROSITE" id="PS51192"/>
    </source>
</evidence>
<dbReference type="InterPro" id="IPR014001">
    <property type="entry name" value="Helicase_ATP-bd"/>
</dbReference>
<evidence type="ECO:0000256" key="3">
    <source>
        <dbReference type="ARBA" id="ARBA00022741"/>
    </source>
</evidence>
<feature type="compositionally biased region" description="Low complexity" evidence="9">
    <location>
        <begin position="554"/>
        <end position="565"/>
    </location>
</feature>
<dbReference type="Gene3D" id="1.10.10.10">
    <property type="entry name" value="Winged helix-like DNA-binding domain superfamily/Winged helix DNA-binding domain"/>
    <property type="match status" value="1"/>
</dbReference>
<evidence type="ECO:0000256" key="7">
    <source>
        <dbReference type="RuleBase" id="RU004020"/>
    </source>
</evidence>
<feature type="domain" description="Helicase ATP-binding" evidence="10">
    <location>
        <begin position="947"/>
        <end position="1015"/>
    </location>
</feature>
<feature type="compositionally biased region" description="Acidic residues" evidence="9">
    <location>
        <begin position="275"/>
        <end position="285"/>
    </location>
</feature>
<feature type="region of interest" description="Disordered" evidence="9">
    <location>
        <begin position="258"/>
        <end position="312"/>
    </location>
</feature>
<feature type="region of interest" description="Disordered" evidence="9">
    <location>
        <begin position="543"/>
        <end position="605"/>
    </location>
</feature>
<name>A0AAI9VAP3_9PEZI</name>
<dbReference type="SUPFAM" id="SSF52540">
    <property type="entry name" value="P-loop containing nucleoside triphosphate hydrolases"/>
    <property type="match status" value="2"/>
</dbReference>
<dbReference type="PROSITE" id="PS51192">
    <property type="entry name" value="HELICASE_ATP_BIND_1"/>
    <property type="match status" value="1"/>
</dbReference>
<dbReference type="PANTHER" id="PTHR10015">
    <property type="entry name" value="HEAT SHOCK TRANSCRIPTION FACTOR"/>
    <property type="match status" value="1"/>
</dbReference>
<dbReference type="SUPFAM" id="SSF46785">
    <property type="entry name" value="Winged helix' DNA-binding domain"/>
    <property type="match status" value="1"/>
</dbReference>
<dbReference type="Gene3D" id="3.40.50.10810">
    <property type="entry name" value="Tandem AAA-ATPase domain"/>
    <property type="match status" value="1"/>
</dbReference>
<feature type="region of interest" description="Disordered" evidence="9">
    <location>
        <begin position="446"/>
        <end position="466"/>
    </location>
</feature>
<feature type="compositionally biased region" description="Basic and acidic residues" evidence="9">
    <location>
        <begin position="1310"/>
        <end position="1327"/>
    </location>
</feature>
<feature type="region of interest" description="Disordered" evidence="9">
    <location>
        <begin position="1"/>
        <end position="31"/>
    </location>
</feature>
<dbReference type="InterPro" id="IPR000330">
    <property type="entry name" value="SNF2_N"/>
</dbReference>
<comment type="similarity">
    <text evidence="2 7">Belongs to the HSF family.</text>
</comment>
<evidence type="ECO:0000256" key="2">
    <source>
        <dbReference type="ARBA" id="ARBA00006403"/>
    </source>
</evidence>
<dbReference type="GO" id="GO:0043565">
    <property type="term" value="F:sequence-specific DNA binding"/>
    <property type="evidence" value="ECO:0007669"/>
    <property type="project" value="InterPro"/>
</dbReference>
<dbReference type="Pfam" id="PF00176">
    <property type="entry name" value="SNF2-rel_dom"/>
    <property type="match status" value="1"/>
</dbReference>
<proteinExistence type="inferred from homology"/>
<evidence type="ECO:0000313" key="11">
    <source>
        <dbReference type="EMBL" id="KAK1474278.1"/>
    </source>
</evidence>
<dbReference type="InterPro" id="IPR036390">
    <property type="entry name" value="WH_DNA-bd_sf"/>
</dbReference>
<dbReference type="Proteomes" id="UP001239213">
    <property type="component" value="Unassembled WGS sequence"/>
</dbReference>
<dbReference type="EMBL" id="MPDP01000163">
    <property type="protein sequence ID" value="KAK1474278.1"/>
    <property type="molecule type" value="Genomic_DNA"/>
</dbReference>